<dbReference type="AlphaFoldDB" id="A0A5B9VZR3"/>
<protein>
    <submittedName>
        <fullName evidence="1">Uncharacterized protein</fullName>
    </submittedName>
</protein>
<dbReference type="Proteomes" id="UP000324233">
    <property type="component" value="Chromosome"/>
</dbReference>
<sequence>MTLRLVLVSLVVALGMTIPGAPMLESWVASTQNWMNARFADWDTRNPHDADYVIVSHRTDTGRFAPAQVTPPAANTIVATATAPAPPEGAAHEASVRVARRPTAGRSAPVNESFRVAIRPASLVRKAGAHHPAVVARVSCWEYERDQNSTRPDLGVKPPIVRRPEKPRAHLDLVAAGVRCRDIALKAVSEKLAGLPVRQPVATPPPAPKKALDPLRICSAILGGSARRPAAAAAAVAREIITASPAAAPVEKVASGPATTPTPAPGTPGPIAAVPPIATKPKSSLPSFAGMEKGQSLYFAGHLATIAGDASRAVESEPAKVVAASVVADRAESPKLEASQAPVDTAPKVVVAVAVMPATKTASLPSPGAKIGTEGAGRNELEPELDGLLADGGDGFGSAADRSPAVATASVEVSTAAASPPTDLNRAVRLTREAMYAWVNVFTGPAVVTVSQSRTATAR</sequence>
<dbReference type="EMBL" id="CP042997">
    <property type="protein sequence ID" value="QEH33479.1"/>
    <property type="molecule type" value="Genomic_DNA"/>
</dbReference>
<proteinExistence type="predicted"/>
<name>A0A5B9VZR3_9BACT</name>
<evidence type="ECO:0000313" key="1">
    <source>
        <dbReference type="EMBL" id="QEH33479.1"/>
    </source>
</evidence>
<evidence type="ECO:0000313" key="2">
    <source>
        <dbReference type="Proteomes" id="UP000324233"/>
    </source>
</evidence>
<keyword evidence="2" id="KW-1185">Reference proteome</keyword>
<dbReference type="OrthoDB" id="9902604at2"/>
<dbReference type="KEGG" id="agv:OJF2_19810"/>
<organism evidence="1 2">
    <name type="scientific">Aquisphaera giovannonii</name>
    <dbReference type="NCBI Taxonomy" id="406548"/>
    <lineage>
        <taxon>Bacteria</taxon>
        <taxon>Pseudomonadati</taxon>
        <taxon>Planctomycetota</taxon>
        <taxon>Planctomycetia</taxon>
        <taxon>Isosphaerales</taxon>
        <taxon>Isosphaeraceae</taxon>
        <taxon>Aquisphaera</taxon>
    </lineage>
</organism>
<reference evidence="1 2" key="1">
    <citation type="submission" date="2019-08" db="EMBL/GenBank/DDBJ databases">
        <title>Deep-cultivation of Planctomycetes and their phenomic and genomic characterization uncovers novel biology.</title>
        <authorList>
            <person name="Wiegand S."/>
            <person name="Jogler M."/>
            <person name="Boedeker C."/>
            <person name="Pinto D."/>
            <person name="Vollmers J."/>
            <person name="Rivas-Marin E."/>
            <person name="Kohn T."/>
            <person name="Peeters S.H."/>
            <person name="Heuer A."/>
            <person name="Rast P."/>
            <person name="Oberbeckmann S."/>
            <person name="Bunk B."/>
            <person name="Jeske O."/>
            <person name="Meyerdierks A."/>
            <person name="Storesund J.E."/>
            <person name="Kallscheuer N."/>
            <person name="Luecker S."/>
            <person name="Lage O.M."/>
            <person name="Pohl T."/>
            <person name="Merkel B.J."/>
            <person name="Hornburger P."/>
            <person name="Mueller R.-W."/>
            <person name="Bruemmer F."/>
            <person name="Labrenz M."/>
            <person name="Spormann A.M."/>
            <person name="Op den Camp H."/>
            <person name="Overmann J."/>
            <person name="Amann R."/>
            <person name="Jetten M.S.M."/>
            <person name="Mascher T."/>
            <person name="Medema M.H."/>
            <person name="Devos D.P."/>
            <person name="Kaster A.-K."/>
            <person name="Ovreas L."/>
            <person name="Rohde M."/>
            <person name="Galperin M.Y."/>
            <person name="Jogler C."/>
        </authorList>
    </citation>
    <scope>NUCLEOTIDE SEQUENCE [LARGE SCALE GENOMIC DNA]</scope>
    <source>
        <strain evidence="1 2">OJF2</strain>
    </source>
</reference>
<gene>
    <name evidence="1" type="ORF">OJF2_19810</name>
</gene>
<dbReference type="RefSeq" id="WP_148593378.1">
    <property type="nucleotide sequence ID" value="NZ_CP042997.1"/>
</dbReference>
<accession>A0A5B9VZR3</accession>